<feature type="compositionally biased region" description="Basic and acidic residues" evidence="2">
    <location>
        <begin position="17"/>
        <end position="26"/>
    </location>
</feature>
<proteinExistence type="predicted"/>
<protein>
    <submittedName>
        <fullName evidence="3">Nucleotide exchange factor GrpE</fullName>
    </submittedName>
</protein>
<dbReference type="InterPro" id="IPR000740">
    <property type="entry name" value="GrpE"/>
</dbReference>
<dbReference type="OrthoDB" id="5196790at2"/>
<name>A0A426UWS8_9ACTN</name>
<keyword evidence="1" id="KW-0143">Chaperone</keyword>
<feature type="region of interest" description="Disordered" evidence="2">
    <location>
        <begin position="1"/>
        <end position="36"/>
    </location>
</feature>
<dbReference type="AlphaFoldDB" id="A0A426UWS8"/>
<keyword evidence="4" id="KW-1185">Reference proteome</keyword>
<dbReference type="GO" id="GO:0000774">
    <property type="term" value="F:adenyl-nucleotide exchange factor activity"/>
    <property type="evidence" value="ECO:0007669"/>
    <property type="project" value="InterPro"/>
</dbReference>
<dbReference type="RefSeq" id="WP_125248960.1">
    <property type="nucleotide sequence ID" value="NZ_RSEB01000004.1"/>
</dbReference>
<comment type="caution">
    <text evidence="3">The sequence shown here is derived from an EMBL/GenBank/DDBJ whole genome shotgun (WGS) entry which is preliminary data.</text>
</comment>
<evidence type="ECO:0000256" key="2">
    <source>
        <dbReference type="SAM" id="MobiDB-lite"/>
    </source>
</evidence>
<dbReference type="SUPFAM" id="SSF51064">
    <property type="entry name" value="Head domain of nucleotide exchange factor GrpE"/>
    <property type="match status" value="1"/>
</dbReference>
<dbReference type="GO" id="GO:0051087">
    <property type="term" value="F:protein-folding chaperone binding"/>
    <property type="evidence" value="ECO:0007669"/>
    <property type="project" value="InterPro"/>
</dbReference>
<sequence length="198" mass="21789">MSRRNQHKPRKKPARPAPDREARRPPPPEPGSDADVAAALAAAREATLGLAQDVDAQREQLTAMLRGFLNIERAVRARERDPETEKETAGLLNGIADVMDQVDRWALDEAADAAQQRDRFKALSARLEKLVVASGRAELLGRVGETAKPATHEWREVRHEPGKDEDTVLEVWARGVRYRGELLRPAVVIAASGEGASE</sequence>
<dbReference type="GO" id="GO:0006457">
    <property type="term" value="P:protein folding"/>
    <property type="evidence" value="ECO:0007669"/>
    <property type="project" value="InterPro"/>
</dbReference>
<evidence type="ECO:0000313" key="3">
    <source>
        <dbReference type="EMBL" id="RRR98653.1"/>
    </source>
</evidence>
<dbReference type="Proteomes" id="UP000277256">
    <property type="component" value="Unassembled WGS sequence"/>
</dbReference>
<dbReference type="GO" id="GO:0042803">
    <property type="term" value="F:protein homodimerization activity"/>
    <property type="evidence" value="ECO:0007669"/>
    <property type="project" value="InterPro"/>
</dbReference>
<feature type="compositionally biased region" description="Basic residues" evidence="2">
    <location>
        <begin position="1"/>
        <end position="14"/>
    </location>
</feature>
<evidence type="ECO:0000313" key="4">
    <source>
        <dbReference type="Proteomes" id="UP000277256"/>
    </source>
</evidence>
<dbReference type="Gene3D" id="2.30.22.10">
    <property type="entry name" value="Head domain of nucleotide exchange factor GrpE"/>
    <property type="match status" value="1"/>
</dbReference>
<dbReference type="Pfam" id="PF01025">
    <property type="entry name" value="GrpE"/>
    <property type="match status" value="1"/>
</dbReference>
<gene>
    <name evidence="3" type="primary">grpE</name>
    <name evidence="3" type="ORF">EIW28_17480</name>
</gene>
<dbReference type="InterPro" id="IPR009012">
    <property type="entry name" value="GrpE_head"/>
</dbReference>
<evidence type="ECO:0000256" key="1">
    <source>
        <dbReference type="ARBA" id="ARBA00023186"/>
    </source>
</evidence>
<reference evidence="3 4" key="1">
    <citation type="submission" date="2018-12" db="EMBL/GenBank/DDBJ databases">
        <title>Glycomyces sp. YIM 121974 draft genome.</title>
        <authorList>
            <person name="Li Q."/>
        </authorList>
    </citation>
    <scope>NUCLEOTIDE SEQUENCE [LARGE SCALE GENOMIC DNA]</scope>
    <source>
        <strain evidence="3 4">YIM 121974</strain>
    </source>
</reference>
<accession>A0A426UWS8</accession>
<organism evidence="3 4">
    <name type="scientific">Glycomyces terrestris</name>
    <dbReference type="NCBI Taxonomy" id="2493553"/>
    <lineage>
        <taxon>Bacteria</taxon>
        <taxon>Bacillati</taxon>
        <taxon>Actinomycetota</taxon>
        <taxon>Actinomycetes</taxon>
        <taxon>Glycomycetales</taxon>
        <taxon>Glycomycetaceae</taxon>
        <taxon>Glycomyces</taxon>
    </lineage>
</organism>
<dbReference type="EMBL" id="RSEB01000004">
    <property type="protein sequence ID" value="RRR98653.1"/>
    <property type="molecule type" value="Genomic_DNA"/>
</dbReference>